<reference evidence="1" key="3">
    <citation type="submission" date="2023-05" db="EMBL/GenBank/DDBJ databases">
        <authorList>
            <person name="Smith C.H."/>
        </authorList>
    </citation>
    <scope>NUCLEOTIDE SEQUENCE</scope>
    <source>
        <strain evidence="1">CHS0354</strain>
        <tissue evidence="1">Mantle</tissue>
    </source>
</reference>
<evidence type="ECO:0000313" key="1">
    <source>
        <dbReference type="EMBL" id="KAK3611245.1"/>
    </source>
</evidence>
<protein>
    <submittedName>
        <fullName evidence="1">Uncharacterized protein</fullName>
    </submittedName>
</protein>
<name>A0AAE0TJU8_9BIVA</name>
<keyword evidence="2" id="KW-1185">Reference proteome</keyword>
<dbReference type="EMBL" id="JAEAOA010000300">
    <property type="protein sequence ID" value="KAK3611245.1"/>
    <property type="molecule type" value="Genomic_DNA"/>
</dbReference>
<evidence type="ECO:0000313" key="2">
    <source>
        <dbReference type="Proteomes" id="UP001195483"/>
    </source>
</evidence>
<reference evidence="1" key="2">
    <citation type="journal article" date="2021" name="Genome Biol. Evol.">
        <title>Developing a high-quality reference genome for a parasitic bivalve with doubly uniparental inheritance (Bivalvia: Unionida).</title>
        <authorList>
            <person name="Smith C.H."/>
        </authorList>
    </citation>
    <scope>NUCLEOTIDE SEQUENCE</scope>
    <source>
        <strain evidence="1">CHS0354</strain>
        <tissue evidence="1">Mantle</tissue>
    </source>
</reference>
<gene>
    <name evidence="1" type="ORF">CHS0354_003873</name>
</gene>
<comment type="caution">
    <text evidence="1">The sequence shown here is derived from an EMBL/GenBank/DDBJ whole genome shotgun (WGS) entry which is preliminary data.</text>
</comment>
<organism evidence="1 2">
    <name type="scientific">Potamilus streckersoni</name>
    <dbReference type="NCBI Taxonomy" id="2493646"/>
    <lineage>
        <taxon>Eukaryota</taxon>
        <taxon>Metazoa</taxon>
        <taxon>Spiralia</taxon>
        <taxon>Lophotrochozoa</taxon>
        <taxon>Mollusca</taxon>
        <taxon>Bivalvia</taxon>
        <taxon>Autobranchia</taxon>
        <taxon>Heteroconchia</taxon>
        <taxon>Palaeoheterodonta</taxon>
        <taxon>Unionida</taxon>
        <taxon>Unionoidea</taxon>
        <taxon>Unionidae</taxon>
        <taxon>Ambleminae</taxon>
        <taxon>Lampsilini</taxon>
        <taxon>Potamilus</taxon>
    </lineage>
</organism>
<dbReference type="Proteomes" id="UP001195483">
    <property type="component" value="Unassembled WGS sequence"/>
</dbReference>
<dbReference type="AlphaFoldDB" id="A0AAE0TJU8"/>
<reference evidence="1" key="1">
    <citation type="journal article" date="2021" name="Genome Biol. Evol.">
        <title>A High-Quality Reference Genome for a Parasitic Bivalve with Doubly Uniparental Inheritance (Bivalvia: Unionida).</title>
        <authorList>
            <person name="Smith C.H."/>
        </authorList>
    </citation>
    <scope>NUCLEOTIDE SEQUENCE</scope>
    <source>
        <strain evidence="1">CHS0354</strain>
    </source>
</reference>
<sequence length="152" mass="17936">MECFAISDNHPIPVSVREVEVDDSRHRTTRHAWISRKKKFSFDFIRQRVELDLELNSLIRDDVNMYVTENNVTRLVEIIKSNEEIGTFSVNGKRYRLDPNENLVESTHFVTEIRPKPEYATMKWDTKSIFGRSTGRIKTDERNINQRTSYLG</sequence>
<accession>A0AAE0TJU8</accession>
<proteinExistence type="predicted"/>